<dbReference type="Pfam" id="PF13923">
    <property type="entry name" value="zf-C3HC4_2"/>
    <property type="match status" value="1"/>
</dbReference>
<evidence type="ECO:0000259" key="6">
    <source>
        <dbReference type="PROSITE" id="PS50089"/>
    </source>
</evidence>
<evidence type="ECO:0000256" key="1">
    <source>
        <dbReference type="ARBA" id="ARBA00022723"/>
    </source>
</evidence>
<evidence type="ECO:0000259" key="7">
    <source>
        <dbReference type="PROSITE" id="PS50119"/>
    </source>
</evidence>
<dbReference type="SUPFAM" id="SSF57850">
    <property type="entry name" value="RING/U-box"/>
    <property type="match status" value="1"/>
</dbReference>
<protein>
    <submittedName>
        <fullName evidence="8">Uncharacterized protein</fullName>
    </submittedName>
</protein>
<dbReference type="PROSITE" id="PS50089">
    <property type="entry name" value="ZF_RING_2"/>
    <property type="match status" value="1"/>
</dbReference>
<dbReference type="Gene3D" id="3.30.40.10">
    <property type="entry name" value="Zinc/RING finger domain, C3HC4 (zinc finger)"/>
    <property type="match status" value="1"/>
</dbReference>
<keyword evidence="5" id="KW-0175">Coiled coil</keyword>
<feature type="coiled-coil region" evidence="5">
    <location>
        <begin position="173"/>
        <end position="261"/>
    </location>
</feature>
<evidence type="ECO:0000256" key="2">
    <source>
        <dbReference type="ARBA" id="ARBA00022771"/>
    </source>
</evidence>
<dbReference type="Gene3D" id="3.30.160.60">
    <property type="entry name" value="Classic Zinc Finger"/>
    <property type="match status" value="1"/>
</dbReference>
<accession>A0A3P9JEM9</accession>
<dbReference type="CDD" id="cd16514">
    <property type="entry name" value="RING-HC_LONFs_rpt2"/>
    <property type="match status" value="1"/>
</dbReference>
<dbReference type="SMART" id="SM00336">
    <property type="entry name" value="BBOX"/>
    <property type="match status" value="1"/>
</dbReference>
<feature type="domain" description="RING-type" evidence="6">
    <location>
        <begin position="47"/>
        <end position="85"/>
    </location>
</feature>
<reference evidence="8" key="3">
    <citation type="submission" date="2025-08" db="UniProtKB">
        <authorList>
            <consortium name="Ensembl"/>
        </authorList>
    </citation>
    <scope>IDENTIFICATION</scope>
    <source>
        <strain evidence="8">HSOK</strain>
    </source>
</reference>
<dbReference type="PRINTS" id="PR01407">
    <property type="entry name" value="BUTYPHLNCDUF"/>
</dbReference>
<evidence type="ECO:0000256" key="3">
    <source>
        <dbReference type="ARBA" id="ARBA00022833"/>
    </source>
</evidence>
<dbReference type="InterPro" id="IPR050143">
    <property type="entry name" value="TRIM/RBCC"/>
</dbReference>
<dbReference type="Proteomes" id="UP000265200">
    <property type="component" value="Chromosome 7"/>
</dbReference>
<dbReference type="SMART" id="SM00184">
    <property type="entry name" value="RING"/>
    <property type="match status" value="1"/>
</dbReference>
<dbReference type="SUPFAM" id="SSF49899">
    <property type="entry name" value="Concanavalin A-like lectins/glucanases"/>
    <property type="match status" value="1"/>
</dbReference>
<keyword evidence="3" id="KW-0862">Zinc</keyword>
<proteinExistence type="predicted"/>
<dbReference type="AlphaFoldDB" id="A0A3P9JEM9"/>
<dbReference type="InterPro" id="IPR001841">
    <property type="entry name" value="Znf_RING"/>
</dbReference>
<organism evidence="8 9">
    <name type="scientific">Oryzias latipes</name>
    <name type="common">Japanese rice fish</name>
    <name type="synonym">Japanese killifish</name>
    <dbReference type="NCBI Taxonomy" id="8090"/>
    <lineage>
        <taxon>Eukaryota</taxon>
        <taxon>Metazoa</taxon>
        <taxon>Chordata</taxon>
        <taxon>Craniata</taxon>
        <taxon>Vertebrata</taxon>
        <taxon>Euteleostomi</taxon>
        <taxon>Actinopterygii</taxon>
        <taxon>Neopterygii</taxon>
        <taxon>Teleostei</taxon>
        <taxon>Neoteleostei</taxon>
        <taxon>Acanthomorphata</taxon>
        <taxon>Ovalentaria</taxon>
        <taxon>Atherinomorphae</taxon>
        <taxon>Beloniformes</taxon>
        <taxon>Adrianichthyidae</taxon>
        <taxon>Oryziinae</taxon>
        <taxon>Oryzias</taxon>
    </lineage>
</organism>
<evidence type="ECO:0000256" key="5">
    <source>
        <dbReference type="SAM" id="Coils"/>
    </source>
</evidence>
<dbReference type="Pfam" id="PF00643">
    <property type="entry name" value="zf-B_box"/>
    <property type="match status" value="1"/>
</dbReference>
<dbReference type="PANTHER" id="PTHR24103">
    <property type="entry name" value="E3 UBIQUITIN-PROTEIN LIGASE TRIM"/>
    <property type="match status" value="1"/>
</dbReference>
<dbReference type="InterPro" id="IPR043136">
    <property type="entry name" value="B30.2/SPRY_sf"/>
</dbReference>
<sequence length="556" mass="62937">MKAIKNWHSSWLHDSQHGCGFSRELRVIKQQEAAVMASPSYSEDLNCPLCLTLFNSPVVLPCGHSFCSPCITEALGSQQQCPLCRSAVAAEEAKCLPANLILKSLVEKAQREEQAAKAAGMCPEHEEKFKLFCLTDLQLACIICRDGEKHEGHRFKPIKEAAQSLRTDLEIFLQSVAEDINVMEQLAKAQQENLRVTREKSEQLMVQIGRQFQEMHQFLRKREDEIKNELKCQEADGVEKMKEALTTMETALCQSKELESKAASVLKITDPEKFLRKWTEGGSTMTRESLFKSRTNTLQVVNRELCLEQHESHLQLFMWKEMLQMITPREERLTLKSSSPHVAVSDDGRSVFSGATSQKSQASGFGQPGVSAVSFAHRSGRRREAGGFSFGNLQTINHSHRGGLFGNTSSFENFNDANVFGVSPKTTGIFGDSSSEVPKYPTFSTTEFMTGQHYWEINVGNREFWEIGIENYFLQYKEQKYAACGQNITRELEFENKPQKIGIYLNFCSNKLIFFDADNMRKIHSMSLAVMSEPVSAYISMTHRNPDYSPLTVCWF</sequence>
<dbReference type="InterPro" id="IPR000315">
    <property type="entry name" value="Znf_B-box"/>
</dbReference>
<keyword evidence="1" id="KW-0479">Metal-binding</keyword>
<reference evidence="8 9" key="2">
    <citation type="submission" date="2017-04" db="EMBL/GenBank/DDBJ databases">
        <title>CpG methylation of centromeres and impact of large insertions on vertebrate speciation.</title>
        <authorList>
            <person name="Ichikawa K."/>
            <person name="Yoshimura J."/>
            <person name="Morishita S."/>
        </authorList>
    </citation>
    <scope>NUCLEOTIDE SEQUENCE</scope>
    <source>
        <strain evidence="8 9">HSOK</strain>
    </source>
</reference>
<keyword evidence="2 4" id="KW-0863">Zinc-finger</keyword>
<dbReference type="Gene3D" id="2.60.120.920">
    <property type="match status" value="1"/>
</dbReference>
<evidence type="ECO:0000256" key="4">
    <source>
        <dbReference type="PROSITE-ProRule" id="PRU00024"/>
    </source>
</evidence>
<dbReference type="GO" id="GO:0008270">
    <property type="term" value="F:zinc ion binding"/>
    <property type="evidence" value="ECO:0007669"/>
    <property type="project" value="UniProtKB-KW"/>
</dbReference>
<dbReference type="InterPro" id="IPR003879">
    <property type="entry name" value="Butyrophylin_SPRY"/>
</dbReference>
<dbReference type="PROSITE" id="PS50119">
    <property type="entry name" value="ZF_BBOX"/>
    <property type="match status" value="1"/>
</dbReference>
<name>A0A3P9JEM9_ORYLA</name>
<dbReference type="InterPro" id="IPR013320">
    <property type="entry name" value="ConA-like_dom_sf"/>
</dbReference>
<reference key="1">
    <citation type="journal article" date="2007" name="Nature">
        <title>The medaka draft genome and insights into vertebrate genome evolution.</title>
        <authorList>
            <person name="Kasahara M."/>
            <person name="Naruse K."/>
            <person name="Sasaki S."/>
            <person name="Nakatani Y."/>
            <person name="Qu W."/>
            <person name="Ahsan B."/>
            <person name="Yamada T."/>
            <person name="Nagayasu Y."/>
            <person name="Doi K."/>
            <person name="Kasai Y."/>
            <person name="Jindo T."/>
            <person name="Kobayashi D."/>
            <person name="Shimada A."/>
            <person name="Toyoda A."/>
            <person name="Kuroki Y."/>
            <person name="Fujiyama A."/>
            <person name="Sasaki T."/>
            <person name="Shimizu A."/>
            <person name="Asakawa S."/>
            <person name="Shimizu N."/>
            <person name="Hashimoto S."/>
            <person name="Yang J."/>
            <person name="Lee Y."/>
            <person name="Matsushima K."/>
            <person name="Sugano S."/>
            <person name="Sakaizumi M."/>
            <person name="Narita T."/>
            <person name="Ohishi K."/>
            <person name="Haga S."/>
            <person name="Ohta F."/>
            <person name="Nomoto H."/>
            <person name="Nogata K."/>
            <person name="Morishita T."/>
            <person name="Endo T."/>
            <person name="Shin-I T."/>
            <person name="Takeda H."/>
            <person name="Morishita S."/>
            <person name="Kohara Y."/>
        </authorList>
    </citation>
    <scope>NUCLEOTIDE SEQUENCE [LARGE SCALE GENOMIC DNA]</scope>
    <source>
        <strain>Hd-rR</strain>
    </source>
</reference>
<reference evidence="8" key="4">
    <citation type="submission" date="2025-09" db="UniProtKB">
        <authorList>
            <consortium name="Ensembl"/>
        </authorList>
    </citation>
    <scope>IDENTIFICATION</scope>
    <source>
        <strain evidence="8">HSOK</strain>
    </source>
</reference>
<dbReference type="CDD" id="cd19800">
    <property type="entry name" value="Bbox2_xNF7-like"/>
    <property type="match status" value="1"/>
</dbReference>
<evidence type="ECO:0000313" key="9">
    <source>
        <dbReference type="Proteomes" id="UP000265200"/>
    </source>
</evidence>
<dbReference type="PROSITE" id="PS00518">
    <property type="entry name" value="ZF_RING_1"/>
    <property type="match status" value="1"/>
</dbReference>
<dbReference type="InterPro" id="IPR017907">
    <property type="entry name" value="Znf_RING_CS"/>
</dbReference>
<dbReference type="InterPro" id="IPR013083">
    <property type="entry name" value="Znf_RING/FYVE/PHD"/>
</dbReference>
<dbReference type="SUPFAM" id="SSF57845">
    <property type="entry name" value="B-box zinc-binding domain"/>
    <property type="match status" value="1"/>
</dbReference>
<feature type="domain" description="B box-type" evidence="7">
    <location>
        <begin position="117"/>
        <end position="158"/>
    </location>
</feature>
<evidence type="ECO:0000313" key="8">
    <source>
        <dbReference type="Ensembl" id="ENSORLP00015030593.1"/>
    </source>
</evidence>
<dbReference type="Ensembl" id="ENSORLT00015020865.1">
    <property type="protein sequence ID" value="ENSORLP00015030593.1"/>
    <property type="gene ID" value="ENSORLG00015014363.1"/>
</dbReference>